<dbReference type="Proteomes" id="UP000799439">
    <property type="component" value="Unassembled WGS sequence"/>
</dbReference>
<dbReference type="EMBL" id="ML996086">
    <property type="protein sequence ID" value="KAF2152227.1"/>
    <property type="molecule type" value="Genomic_DNA"/>
</dbReference>
<keyword evidence="3" id="KW-0732">Signal</keyword>
<dbReference type="PANTHER" id="PTHR33365:SF6">
    <property type="entry name" value="OXIDASE USTYA"/>
    <property type="match status" value="1"/>
</dbReference>
<dbReference type="AlphaFoldDB" id="A0A9P4IYI5"/>
<comment type="similarity">
    <text evidence="1">Belongs to the ustYa family.</text>
</comment>
<gene>
    <name evidence="4" type="ORF">K461DRAFT_321273</name>
</gene>
<dbReference type="InterPro" id="IPR021765">
    <property type="entry name" value="UstYa-like"/>
</dbReference>
<proteinExistence type="inferred from homology"/>
<accession>A0A9P4IYI5</accession>
<evidence type="ECO:0000313" key="4">
    <source>
        <dbReference type="EMBL" id="KAF2152227.1"/>
    </source>
</evidence>
<organism evidence="4 5">
    <name type="scientific">Myriangium duriaei CBS 260.36</name>
    <dbReference type="NCBI Taxonomy" id="1168546"/>
    <lineage>
        <taxon>Eukaryota</taxon>
        <taxon>Fungi</taxon>
        <taxon>Dikarya</taxon>
        <taxon>Ascomycota</taxon>
        <taxon>Pezizomycotina</taxon>
        <taxon>Dothideomycetes</taxon>
        <taxon>Dothideomycetidae</taxon>
        <taxon>Myriangiales</taxon>
        <taxon>Myriangiaceae</taxon>
        <taxon>Myriangium</taxon>
    </lineage>
</organism>
<protein>
    <submittedName>
        <fullName evidence="4">Uncharacterized protein</fullName>
    </submittedName>
</protein>
<evidence type="ECO:0000256" key="2">
    <source>
        <dbReference type="SAM" id="MobiDB-lite"/>
    </source>
</evidence>
<dbReference type="PANTHER" id="PTHR33365">
    <property type="entry name" value="YALI0B05434P"/>
    <property type="match status" value="1"/>
</dbReference>
<evidence type="ECO:0000256" key="1">
    <source>
        <dbReference type="ARBA" id="ARBA00035112"/>
    </source>
</evidence>
<evidence type="ECO:0000256" key="3">
    <source>
        <dbReference type="SAM" id="SignalP"/>
    </source>
</evidence>
<name>A0A9P4IYI5_9PEZI</name>
<sequence length="398" mass="45500">MYKHTSLLLLATLLPSIVQGIPLSVPRDVQLPKDTKTEQPSTGPHTDVIFRRENPETAEQPPSPPHTDVIFRREDDGPDVIFRPRDENVIFRRVDEDGPSVIFRQRDEDVVFRRSTEDGPDVIFRREEDGGPDVIFRREEEGGPDVIFRREEDGGPDVIFRREEDSGPDVIFRREREGGPDVIFRRDKDGPDVIFRRKDEDACLTRNPIAEYNLPAPDFTSTNRDVQNRAWDDPELDWTNQVVALDEQHADSLGLPQSRPWPWDETKSTYVLAGAHDMHCVHILRNALNEYHDGVPETQHTKSYPHLLHCLNVLRESTMCAADDTPLYTGAYNANSNVSGAAPPGAGTQRVCRDWSSLTAWTRAHSACFKDIHHDDPDFPSDERYKFCPDRSMPWSDQ</sequence>
<dbReference type="OrthoDB" id="3687641at2759"/>
<feature type="signal peptide" evidence="3">
    <location>
        <begin position="1"/>
        <end position="20"/>
    </location>
</feature>
<dbReference type="GO" id="GO:0043386">
    <property type="term" value="P:mycotoxin biosynthetic process"/>
    <property type="evidence" value="ECO:0007669"/>
    <property type="project" value="InterPro"/>
</dbReference>
<evidence type="ECO:0000313" key="5">
    <source>
        <dbReference type="Proteomes" id="UP000799439"/>
    </source>
</evidence>
<keyword evidence="5" id="KW-1185">Reference proteome</keyword>
<dbReference type="Pfam" id="PF11807">
    <property type="entry name" value="UstYa"/>
    <property type="match status" value="1"/>
</dbReference>
<reference evidence="4" key="1">
    <citation type="journal article" date="2020" name="Stud. Mycol.">
        <title>101 Dothideomycetes genomes: a test case for predicting lifestyles and emergence of pathogens.</title>
        <authorList>
            <person name="Haridas S."/>
            <person name="Albert R."/>
            <person name="Binder M."/>
            <person name="Bloem J."/>
            <person name="Labutti K."/>
            <person name="Salamov A."/>
            <person name="Andreopoulos B."/>
            <person name="Baker S."/>
            <person name="Barry K."/>
            <person name="Bills G."/>
            <person name="Bluhm B."/>
            <person name="Cannon C."/>
            <person name="Castanera R."/>
            <person name="Culley D."/>
            <person name="Daum C."/>
            <person name="Ezra D."/>
            <person name="Gonzalez J."/>
            <person name="Henrissat B."/>
            <person name="Kuo A."/>
            <person name="Liang C."/>
            <person name="Lipzen A."/>
            <person name="Lutzoni F."/>
            <person name="Magnuson J."/>
            <person name="Mondo S."/>
            <person name="Nolan M."/>
            <person name="Ohm R."/>
            <person name="Pangilinan J."/>
            <person name="Park H.-J."/>
            <person name="Ramirez L."/>
            <person name="Alfaro M."/>
            <person name="Sun H."/>
            <person name="Tritt A."/>
            <person name="Yoshinaga Y."/>
            <person name="Zwiers L.-H."/>
            <person name="Turgeon B."/>
            <person name="Goodwin S."/>
            <person name="Spatafora J."/>
            <person name="Crous P."/>
            <person name="Grigoriev I."/>
        </authorList>
    </citation>
    <scope>NUCLEOTIDE SEQUENCE</scope>
    <source>
        <strain evidence="4">CBS 260.36</strain>
    </source>
</reference>
<feature type="chain" id="PRO_5040376414" evidence="3">
    <location>
        <begin position="21"/>
        <end position="398"/>
    </location>
</feature>
<feature type="region of interest" description="Disordered" evidence="2">
    <location>
        <begin position="31"/>
        <end position="78"/>
    </location>
</feature>
<comment type="caution">
    <text evidence="4">The sequence shown here is derived from an EMBL/GenBank/DDBJ whole genome shotgun (WGS) entry which is preliminary data.</text>
</comment>